<gene>
    <name evidence="2" type="ORF">CaldiYA01_22480</name>
</gene>
<keyword evidence="1" id="KW-0812">Transmembrane</keyword>
<keyword evidence="1" id="KW-0472">Membrane</keyword>
<evidence type="ECO:0000313" key="2">
    <source>
        <dbReference type="EMBL" id="BCS82288.1"/>
    </source>
</evidence>
<evidence type="ECO:0000256" key="1">
    <source>
        <dbReference type="SAM" id="Phobius"/>
    </source>
</evidence>
<keyword evidence="3" id="KW-1185">Reference proteome</keyword>
<feature type="transmembrane region" description="Helical" evidence="1">
    <location>
        <begin position="6"/>
        <end position="26"/>
    </location>
</feature>
<dbReference type="EMBL" id="AP024480">
    <property type="protein sequence ID" value="BCS82288.1"/>
    <property type="molecule type" value="Genomic_DNA"/>
</dbReference>
<sequence>MCKIHLVIKVVLEVILDLVTLVIYIYSENKKFVKSQYKIYMVDKVKLSD</sequence>
<protein>
    <submittedName>
        <fullName evidence="2">Uncharacterized protein</fullName>
    </submittedName>
</protein>
<keyword evidence="1" id="KW-1133">Transmembrane helix</keyword>
<organism evidence="2 3">
    <name type="scientific">Caldicellulosiruptor diazotrophicus</name>
    <dbReference type="NCBI Taxonomy" id="2806205"/>
    <lineage>
        <taxon>Bacteria</taxon>
        <taxon>Bacillati</taxon>
        <taxon>Bacillota</taxon>
        <taxon>Bacillota incertae sedis</taxon>
        <taxon>Caldicellulosiruptorales</taxon>
        <taxon>Caldicellulosiruptoraceae</taxon>
        <taxon>Caldicellulosiruptor</taxon>
    </lineage>
</organism>
<proteinExistence type="predicted"/>
<name>A0ABM7NQC3_9FIRM</name>
<evidence type="ECO:0000313" key="3">
    <source>
        <dbReference type="Proteomes" id="UP000663623"/>
    </source>
</evidence>
<reference evidence="2 3" key="1">
    <citation type="submission" date="2021-02" db="EMBL/GenBank/DDBJ databases">
        <title>Nitrogen-fixing ability and nitrogen fixation related genes of thermophilic fermentative bacteria in the genus Caldicellulosiruptor.</title>
        <authorList>
            <person name="Chen Y."/>
            <person name="Nishihara A."/>
            <person name="Haruta S."/>
        </authorList>
    </citation>
    <scope>NUCLEOTIDE SEQUENCE [LARGE SCALE GENOMIC DNA]</scope>
    <source>
        <strain evidence="2 3">YA01</strain>
    </source>
</reference>
<accession>A0ABM7NQC3</accession>
<dbReference type="Proteomes" id="UP000663623">
    <property type="component" value="Chromosome"/>
</dbReference>